<keyword evidence="5" id="KW-0498">Mitosis</keyword>
<keyword evidence="7" id="KW-0539">Nucleus</keyword>
<dbReference type="AlphaFoldDB" id="A0A8C5FB74"/>
<reference evidence="11" key="2">
    <citation type="submission" date="2025-09" db="UniProtKB">
        <authorList>
            <consortium name="Ensembl"/>
        </authorList>
    </citation>
    <scope>IDENTIFICATION</scope>
</reference>
<keyword evidence="8" id="KW-0131">Cell cycle</keyword>
<keyword evidence="4" id="KW-0132">Cell division</keyword>
<dbReference type="GO" id="GO:0005634">
    <property type="term" value="C:nucleus"/>
    <property type="evidence" value="ECO:0007669"/>
    <property type="project" value="UniProtKB-SubCell"/>
</dbReference>
<evidence type="ECO:0000256" key="9">
    <source>
        <dbReference type="ARBA" id="ARBA00023328"/>
    </source>
</evidence>
<evidence type="ECO:0000313" key="11">
    <source>
        <dbReference type="Ensembl" id="ENSGMOP00000023899.1"/>
    </source>
</evidence>
<protein>
    <submittedName>
        <fullName evidence="11">Si:dkey-6i22.5</fullName>
    </submittedName>
</protein>
<comment type="subcellular location">
    <subcellularLocation>
        <location evidence="2">Chromosome</location>
        <location evidence="2">Centromere</location>
        <location evidence="2">Kinetochore</location>
    </subcellularLocation>
    <subcellularLocation>
        <location evidence="1">Nucleus</location>
    </subcellularLocation>
</comment>
<evidence type="ECO:0000256" key="1">
    <source>
        <dbReference type="ARBA" id="ARBA00004123"/>
    </source>
</evidence>
<dbReference type="Ensembl" id="ENSGMOT00000030188.1">
    <property type="protein sequence ID" value="ENSGMOP00000023899.1"/>
    <property type="gene ID" value="ENSGMOG00000019313.2"/>
</dbReference>
<accession>A0A8C5FB74</accession>
<proteinExistence type="predicted"/>
<evidence type="ECO:0000256" key="5">
    <source>
        <dbReference type="ARBA" id="ARBA00022776"/>
    </source>
</evidence>
<keyword evidence="6" id="KW-0995">Kinetochore</keyword>
<dbReference type="Proteomes" id="UP000694546">
    <property type="component" value="Chromosome 10"/>
</dbReference>
<dbReference type="GO" id="GO:0051301">
    <property type="term" value="P:cell division"/>
    <property type="evidence" value="ECO:0007669"/>
    <property type="project" value="UniProtKB-KW"/>
</dbReference>
<evidence type="ECO:0000256" key="8">
    <source>
        <dbReference type="ARBA" id="ARBA00023306"/>
    </source>
</evidence>
<evidence type="ECO:0000256" key="2">
    <source>
        <dbReference type="ARBA" id="ARBA00004629"/>
    </source>
</evidence>
<evidence type="ECO:0000256" key="10">
    <source>
        <dbReference type="SAM" id="MobiDB-lite"/>
    </source>
</evidence>
<name>A0A8C5FB74_GADMO</name>
<keyword evidence="3" id="KW-0158">Chromosome</keyword>
<dbReference type="GO" id="GO:0000444">
    <property type="term" value="C:MIS12/MIND type complex"/>
    <property type="evidence" value="ECO:0007669"/>
    <property type="project" value="InterPro"/>
</dbReference>
<evidence type="ECO:0000313" key="12">
    <source>
        <dbReference type="Proteomes" id="UP000694546"/>
    </source>
</evidence>
<dbReference type="Pfam" id="PF03980">
    <property type="entry name" value="Nnf1"/>
    <property type="match status" value="1"/>
</dbReference>
<keyword evidence="12" id="KW-1185">Reference proteome</keyword>
<dbReference type="PANTHER" id="PTHR15459">
    <property type="entry name" value="POLYAMINE-MODULATED FACTOR 1"/>
    <property type="match status" value="1"/>
</dbReference>
<sequence>MEKNTETKPIIATNIDSSAMTEEQPVSTSSRHSEGGEPPAGRLKLFNKVMERSLNKYIDDASFQRFAKTFHPFYKRNPKVMEDIHKQFVSDLQRTIQEDITKLMEEGELKCKLDELDKLERAEKDNKEPAWRPSGVPEEDLCDFVMPYYLKYEAHLQKEIKKIQAENAALAKRVQSGRDAIASTELGIAAAVDKWKVRADLVDYSRTSLRSHTITTFRVWIGSC</sequence>
<evidence type="ECO:0000256" key="3">
    <source>
        <dbReference type="ARBA" id="ARBA00022454"/>
    </source>
</evidence>
<reference evidence="11" key="1">
    <citation type="submission" date="2025-08" db="UniProtKB">
        <authorList>
            <consortium name="Ensembl"/>
        </authorList>
    </citation>
    <scope>IDENTIFICATION</scope>
</reference>
<organism evidence="11 12">
    <name type="scientific">Gadus morhua</name>
    <name type="common">Atlantic cod</name>
    <dbReference type="NCBI Taxonomy" id="8049"/>
    <lineage>
        <taxon>Eukaryota</taxon>
        <taxon>Metazoa</taxon>
        <taxon>Chordata</taxon>
        <taxon>Craniata</taxon>
        <taxon>Vertebrata</taxon>
        <taxon>Euteleostomi</taxon>
        <taxon>Actinopterygii</taxon>
        <taxon>Neopterygii</taxon>
        <taxon>Teleostei</taxon>
        <taxon>Neoteleostei</taxon>
        <taxon>Acanthomorphata</taxon>
        <taxon>Zeiogadaria</taxon>
        <taxon>Gadariae</taxon>
        <taxon>Gadiformes</taxon>
        <taxon>Gadoidei</taxon>
        <taxon>Gadidae</taxon>
        <taxon>Gadus</taxon>
    </lineage>
</organism>
<evidence type="ECO:0000256" key="6">
    <source>
        <dbReference type="ARBA" id="ARBA00022838"/>
    </source>
</evidence>
<keyword evidence="9" id="KW-0137">Centromere</keyword>
<feature type="compositionally biased region" description="Polar residues" evidence="10">
    <location>
        <begin position="14"/>
        <end position="30"/>
    </location>
</feature>
<evidence type="ECO:0000256" key="4">
    <source>
        <dbReference type="ARBA" id="ARBA00022618"/>
    </source>
</evidence>
<dbReference type="GO" id="GO:0007059">
    <property type="term" value="P:chromosome segregation"/>
    <property type="evidence" value="ECO:0007669"/>
    <property type="project" value="TreeGrafter"/>
</dbReference>
<dbReference type="PANTHER" id="PTHR15459:SF3">
    <property type="entry name" value="POLYAMINE-MODULATED FACTOR 1"/>
    <property type="match status" value="1"/>
</dbReference>
<dbReference type="GeneTree" id="ENSGT00940000162656"/>
<evidence type="ECO:0000256" key="7">
    <source>
        <dbReference type="ARBA" id="ARBA00023242"/>
    </source>
</evidence>
<dbReference type="InterPro" id="IPR007128">
    <property type="entry name" value="PMF1/Nnf1"/>
</dbReference>
<feature type="region of interest" description="Disordered" evidence="10">
    <location>
        <begin position="1"/>
        <end position="41"/>
    </location>
</feature>